<keyword evidence="2" id="KW-0812">Transmembrane</keyword>
<dbReference type="EMBL" id="BLLK01000052">
    <property type="protein sequence ID" value="GFH56566.1"/>
    <property type="molecule type" value="Genomic_DNA"/>
</dbReference>
<name>A0AAD3HAU9_9STRA</name>
<evidence type="ECO:0000313" key="3">
    <source>
        <dbReference type="EMBL" id="GFH56566.1"/>
    </source>
</evidence>
<keyword evidence="2" id="KW-0472">Membrane</keyword>
<keyword evidence="4" id="KW-1185">Reference proteome</keyword>
<evidence type="ECO:0000313" key="4">
    <source>
        <dbReference type="Proteomes" id="UP001054902"/>
    </source>
</evidence>
<reference evidence="3 4" key="1">
    <citation type="journal article" date="2021" name="Sci. Rep.">
        <title>The genome of the diatom Chaetoceros tenuissimus carries an ancient integrated fragment of an extant virus.</title>
        <authorList>
            <person name="Hongo Y."/>
            <person name="Kimura K."/>
            <person name="Takaki Y."/>
            <person name="Yoshida Y."/>
            <person name="Baba S."/>
            <person name="Kobayashi G."/>
            <person name="Nagasaki K."/>
            <person name="Hano T."/>
            <person name="Tomaru Y."/>
        </authorList>
    </citation>
    <scope>NUCLEOTIDE SEQUENCE [LARGE SCALE GENOMIC DNA]</scope>
    <source>
        <strain evidence="3 4">NIES-3715</strain>
    </source>
</reference>
<evidence type="ECO:0000256" key="1">
    <source>
        <dbReference type="SAM" id="MobiDB-lite"/>
    </source>
</evidence>
<feature type="region of interest" description="Disordered" evidence="1">
    <location>
        <begin position="240"/>
        <end position="263"/>
    </location>
</feature>
<keyword evidence="2" id="KW-1133">Transmembrane helix</keyword>
<dbReference type="Proteomes" id="UP001054902">
    <property type="component" value="Unassembled WGS sequence"/>
</dbReference>
<dbReference type="AlphaFoldDB" id="A0AAD3HAU9"/>
<sequence length="406" mass="43258">MSSGIPGCNCPISSCNANGEGTTSGACKILSVLPPSITPSSGATTCDAFESWRFRKQYAKPAPLLNKPNVYGDVKGTYYNAAPISIQWGKGTCAEAIEEQNTCPTSTLDHGSFYSENVQEGQCRMMLIHAPIHSVNLHFRVTATCQSWYSPEKVSTGFEDQLVVYVQQHKGDKDLAENLCVQENVIGKEIRLTSEDWVYPSLNNEERYMCYDGGYHKHLNSNWFLMLTSFGNEPCKGPGEDTIAPTKSPTMAPTSSPTKAPTPVMDVVDTDAPVVASTSAPVPVPTTFAPVPVPVSTTFAPVPVPTSPTDSNTFENDSLTGNLNGANVALSSTSSTGLAIGLSCAILALVAVVALLLWKKKKTASAAAATATLAACDDLKENDVCMDMQEDGIEMEVAPLQGEVEI</sequence>
<organism evidence="3 4">
    <name type="scientific">Chaetoceros tenuissimus</name>
    <dbReference type="NCBI Taxonomy" id="426638"/>
    <lineage>
        <taxon>Eukaryota</taxon>
        <taxon>Sar</taxon>
        <taxon>Stramenopiles</taxon>
        <taxon>Ochrophyta</taxon>
        <taxon>Bacillariophyta</taxon>
        <taxon>Coscinodiscophyceae</taxon>
        <taxon>Chaetocerotophycidae</taxon>
        <taxon>Chaetocerotales</taxon>
        <taxon>Chaetocerotaceae</taxon>
        <taxon>Chaetoceros</taxon>
    </lineage>
</organism>
<comment type="caution">
    <text evidence="3">The sequence shown here is derived from an EMBL/GenBank/DDBJ whole genome shotgun (WGS) entry which is preliminary data.</text>
</comment>
<feature type="compositionally biased region" description="Low complexity" evidence="1">
    <location>
        <begin position="244"/>
        <end position="263"/>
    </location>
</feature>
<protein>
    <submittedName>
        <fullName evidence="3">Uncharacterized protein</fullName>
    </submittedName>
</protein>
<evidence type="ECO:0000256" key="2">
    <source>
        <dbReference type="SAM" id="Phobius"/>
    </source>
</evidence>
<feature type="transmembrane region" description="Helical" evidence="2">
    <location>
        <begin position="337"/>
        <end position="358"/>
    </location>
</feature>
<proteinExistence type="predicted"/>
<gene>
    <name evidence="3" type="ORF">CTEN210_13042</name>
</gene>
<accession>A0AAD3HAU9</accession>